<dbReference type="RefSeq" id="WP_254572579.1">
    <property type="nucleotide sequence ID" value="NZ_CP098502.1"/>
</dbReference>
<protein>
    <submittedName>
        <fullName evidence="2">Flp family type IVb pilin</fullName>
    </submittedName>
</protein>
<accession>A0ABY5DV60</accession>
<keyword evidence="1" id="KW-0472">Membrane</keyword>
<organism evidence="2 3">
    <name type="scientific">Paraconexibacter antarcticus</name>
    <dbReference type="NCBI Taxonomy" id="2949664"/>
    <lineage>
        <taxon>Bacteria</taxon>
        <taxon>Bacillati</taxon>
        <taxon>Actinomycetota</taxon>
        <taxon>Thermoleophilia</taxon>
        <taxon>Solirubrobacterales</taxon>
        <taxon>Paraconexibacteraceae</taxon>
        <taxon>Paraconexibacter</taxon>
    </lineage>
</organism>
<dbReference type="Proteomes" id="UP001056035">
    <property type="component" value="Chromosome"/>
</dbReference>
<keyword evidence="3" id="KW-1185">Reference proteome</keyword>
<keyword evidence="1" id="KW-0812">Transmembrane</keyword>
<evidence type="ECO:0000313" key="2">
    <source>
        <dbReference type="EMBL" id="UTI65901.1"/>
    </source>
</evidence>
<evidence type="ECO:0000313" key="3">
    <source>
        <dbReference type="Proteomes" id="UP001056035"/>
    </source>
</evidence>
<evidence type="ECO:0000256" key="1">
    <source>
        <dbReference type="SAM" id="Phobius"/>
    </source>
</evidence>
<name>A0ABY5DV60_9ACTN</name>
<dbReference type="Pfam" id="PF04964">
    <property type="entry name" value="Flp_Fap"/>
    <property type="match status" value="1"/>
</dbReference>
<feature type="transmembrane region" description="Helical" evidence="1">
    <location>
        <begin position="24"/>
        <end position="47"/>
    </location>
</feature>
<keyword evidence="1" id="KW-1133">Transmembrane helix</keyword>
<dbReference type="InterPro" id="IPR007047">
    <property type="entry name" value="Flp_Fap"/>
</dbReference>
<sequence length="60" mass="6138">MLEYLLAMFGAVRADDEGQTAVEYALVLLLIALVLVVALATGLGSVLSTTISKITASLGA</sequence>
<gene>
    <name evidence="2" type="ORF">NBH00_06725</name>
</gene>
<proteinExistence type="predicted"/>
<reference evidence="2 3" key="1">
    <citation type="submission" date="2022-06" db="EMBL/GenBank/DDBJ databases">
        <title>Paraconexibacter antarcticus.</title>
        <authorList>
            <person name="Kim C.S."/>
        </authorList>
    </citation>
    <scope>NUCLEOTIDE SEQUENCE [LARGE SCALE GENOMIC DNA]</scope>
    <source>
        <strain evidence="2 3">02-257</strain>
    </source>
</reference>
<dbReference type="EMBL" id="CP098502">
    <property type="protein sequence ID" value="UTI65901.1"/>
    <property type="molecule type" value="Genomic_DNA"/>
</dbReference>